<dbReference type="PANTHER" id="PTHR35738:SF3">
    <property type="entry name" value="OS05G0577800 PROTEIN"/>
    <property type="match status" value="1"/>
</dbReference>
<dbReference type="Proteomes" id="UP001370490">
    <property type="component" value="Unassembled WGS sequence"/>
</dbReference>
<comment type="caution">
    <text evidence="1">The sequence shown here is derived from an EMBL/GenBank/DDBJ whole genome shotgun (WGS) entry which is preliminary data.</text>
</comment>
<sequence>MHGPSAKWEGLLLECSISHNVKNPIEENEIVGITNYIDFGFELKSRVVDTQLSKTVSDSTIHIVASWQVNKNFLVKGKVVPLSSSVSFGIQVMVETFFQF</sequence>
<evidence type="ECO:0000313" key="1">
    <source>
        <dbReference type="EMBL" id="KAK6911781.1"/>
    </source>
</evidence>
<dbReference type="PANTHER" id="PTHR35738">
    <property type="entry name" value="OS05G0577800 PROTEIN"/>
    <property type="match status" value="1"/>
</dbReference>
<proteinExistence type="predicted"/>
<accession>A0AAN8UHE1</accession>
<protein>
    <submittedName>
        <fullName evidence="1">Uncharacterized protein</fullName>
    </submittedName>
</protein>
<dbReference type="EMBL" id="JBAMMX010000028">
    <property type="protein sequence ID" value="KAK6911781.1"/>
    <property type="molecule type" value="Genomic_DNA"/>
</dbReference>
<dbReference type="AlphaFoldDB" id="A0AAN8UHE1"/>
<evidence type="ECO:0000313" key="2">
    <source>
        <dbReference type="Proteomes" id="UP001370490"/>
    </source>
</evidence>
<name>A0AAN8UHE1_9MAGN</name>
<gene>
    <name evidence="1" type="ORF">RJ641_023874</name>
</gene>
<keyword evidence="2" id="KW-1185">Reference proteome</keyword>
<reference evidence="1 2" key="1">
    <citation type="submission" date="2023-12" db="EMBL/GenBank/DDBJ databases">
        <title>A high-quality genome assembly for Dillenia turbinata (Dilleniales).</title>
        <authorList>
            <person name="Chanderbali A."/>
        </authorList>
    </citation>
    <scope>NUCLEOTIDE SEQUENCE [LARGE SCALE GENOMIC DNA]</scope>
    <source>
        <strain evidence="1">LSX21</strain>
        <tissue evidence="1">Leaf</tissue>
    </source>
</reference>
<organism evidence="1 2">
    <name type="scientific">Dillenia turbinata</name>
    <dbReference type="NCBI Taxonomy" id="194707"/>
    <lineage>
        <taxon>Eukaryota</taxon>
        <taxon>Viridiplantae</taxon>
        <taxon>Streptophyta</taxon>
        <taxon>Embryophyta</taxon>
        <taxon>Tracheophyta</taxon>
        <taxon>Spermatophyta</taxon>
        <taxon>Magnoliopsida</taxon>
        <taxon>eudicotyledons</taxon>
        <taxon>Gunneridae</taxon>
        <taxon>Pentapetalae</taxon>
        <taxon>Dilleniales</taxon>
        <taxon>Dilleniaceae</taxon>
        <taxon>Dillenia</taxon>
    </lineage>
</organism>